<reference evidence="1" key="1">
    <citation type="journal article" date="2014" name="Int. J. Syst. Evol. Microbiol.">
        <title>Complete genome sequence of Corynebacterium casei LMG S-19264T (=DSM 44701T), isolated from a smear-ripened cheese.</title>
        <authorList>
            <consortium name="US DOE Joint Genome Institute (JGI-PGF)"/>
            <person name="Walter F."/>
            <person name="Albersmeier A."/>
            <person name="Kalinowski J."/>
            <person name="Ruckert C."/>
        </authorList>
    </citation>
    <scope>NUCLEOTIDE SEQUENCE</scope>
    <source>
        <strain evidence="1">JCM 3313</strain>
    </source>
</reference>
<proteinExistence type="predicted"/>
<dbReference type="RefSeq" id="WP_189224644.1">
    <property type="nucleotide sequence ID" value="NZ_BMRG01000007.1"/>
</dbReference>
<gene>
    <name evidence="1" type="ORF">GCM10010185_38310</name>
</gene>
<organism evidence="1 2">
    <name type="scientific">Saccharothrix coeruleofusca</name>
    <dbReference type="NCBI Taxonomy" id="33919"/>
    <lineage>
        <taxon>Bacteria</taxon>
        <taxon>Bacillati</taxon>
        <taxon>Actinomycetota</taxon>
        <taxon>Actinomycetes</taxon>
        <taxon>Pseudonocardiales</taxon>
        <taxon>Pseudonocardiaceae</taxon>
        <taxon>Saccharothrix</taxon>
    </lineage>
</organism>
<keyword evidence="2" id="KW-1185">Reference proteome</keyword>
<dbReference type="AlphaFoldDB" id="A0A918EE22"/>
<accession>A0A918EE22</accession>
<comment type="caution">
    <text evidence="1">The sequence shown here is derived from an EMBL/GenBank/DDBJ whole genome shotgun (WGS) entry which is preliminary data.</text>
</comment>
<dbReference type="EMBL" id="BMRG01000007">
    <property type="protein sequence ID" value="GGP62270.1"/>
    <property type="molecule type" value="Genomic_DNA"/>
</dbReference>
<reference evidence="1" key="2">
    <citation type="submission" date="2020-09" db="EMBL/GenBank/DDBJ databases">
        <authorList>
            <person name="Sun Q."/>
            <person name="Ohkuma M."/>
        </authorList>
    </citation>
    <scope>NUCLEOTIDE SEQUENCE</scope>
    <source>
        <strain evidence="1">JCM 3313</strain>
    </source>
</reference>
<evidence type="ECO:0000313" key="1">
    <source>
        <dbReference type="EMBL" id="GGP62270.1"/>
    </source>
</evidence>
<dbReference type="Proteomes" id="UP000639606">
    <property type="component" value="Unassembled WGS sequence"/>
</dbReference>
<protein>
    <submittedName>
        <fullName evidence="1">Uncharacterized protein</fullName>
    </submittedName>
</protein>
<sequence>MTSLAQALRGVYRVFADYGLPPTIDLCDHCVDPDDLKALHGVPVAELVRFPPSLSRLWAEPFRQWPHGTFPLEVFDQRPDFPDVQDLVSHW</sequence>
<name>A0A918EE22_9PSEU</name>
<evidence type="ECO:0000313" key="2">
    <source>
        <dbReference type="Proteomes" id="UP000639606"/>
    </source>
</evidence>